<organism evidence="1 2">
    <name type="scientific">Physcomitrium patens</name>
    <name type="common">Spreading-leaved earth moss</name>
    <name type="synonym">Physcomitrella patens</name>
    <dbReference type="NCBI Taxonomy" id="3218"/>
    <lineage>
        <taxon>Eukaryota</taxon>
        <taxon>Viridiplantae</taxon>
        <taxon>Streptophyta</taxon>
        <taxon>Embryophyta</taxon>
        <taxon>Bryophyta</taxon>
        <taxon>Bryophytina</taxon>
        <taxon>Bryopsida</taxon>
        <taxon>Funariidae</taxon>
        <taxon>Funariales</taxon>
        <taxon>Funariaceae</taxon>
        <taxon>Physcomitrium</taxon>
    </lineage>
</organism>
<dbReference type="Gramene" id="Pp3c13_17180V3.3">
    <property type="protein sequence ID" value="PAC:32930502.CDS.1"/>
    <property type="gene ID" value="Pp3c13_17180"/>
</dbReference>
<keyword evidence="2" id="KW-1185">Reference proteome</keyword>
<protein>
    <submittedName>
        <fullName evidence="1">Uncharacterized protein</fullName>
    </submittedName>
</protein>
<reference evidence="1 2" key="1">
    <citation type="journal article" date="2008" name="Science">
        <title>The Physcomitrella genome reveals evolutionary insights into the conquest of land by plants.</title>
        <authorList>
            <person name="Rensing S."/>
            <person name="Lang D."/>
            <person name="Zimmer A."/>
            <person name="Terry A."/>
            <person name="Salamov A."/>
            <person name="Shapiro H."/>
            <person name="Nishiyama T."/>
            <person name="Perroud P.-F."/>
            <person name="Lindquist E."/>
            <person name="Kamisugi Y."/>
            <person name="Tanahashi T."/>
            <person name="Sakakibara K."/>
            <person name="Fujita T."/>
            <person name="Oishi K."/>
            <person name="Shin-I T."/>
            <person name="Kuroki Y."/>
            <person name="Toyoda A."/>
            <person name="Suzuki Y."/>
            <person name="Hashimoto A."/>
            <person name="Yamaguchi K."/>
            <person name="Sugano A."/>
            <person name="Kohara Y."/>
            <person name="Fujiyama A."/>
            <person name="Anterola A."/>
            <person name="Aoki S."/>
            <person name="Ashton N."/>
            <person name="Barbazuk W.B."/>
            <person name="Barker E."/>
            <person name="Bennetzen J."/>
            <person name="Bezanilla M."/>
            <person name="Blankenship R."/>
            <person name="Cho S.H."/>
            <person name="Dutcher S."/>
            <person name="Estelle M."/>
            <person name="Fawcett J.A."/>
            <person name="Gundlach H."/>
            <person name="Hanada K."/>
            <person name="Heyl A."/>
            <person name="Hicks K.A."/>
            <person name="Hugh J."/>
            <person name="Lohr M."/>
            <person name="Mayer K."/>
            <person name="Melkozernov A."/>
            <person name="Murata T."/>
            <person name="Nelson D."/>
            <person name="Pils B."/>
            <person name="Prigge M."/>
            <person name="Reiss B."/>
            <person name="Renner T."/>
            <person name="Rombauts S."/>
            <person name="Rushton P."/>
            <person name="Sanderfoot A."/>
            <person name="Schween G."/>
            <person name="Shiu S.-H."/>
            <person name="Stueber K."/>
            <person name="Theodoulou F.L."/>
            <person name="Tu H."/>
            <person name="Van de Peer Y."/>
            <person name="Verrier P.J."/>
            <person name="Waters E."/>
            <person name="Wood A."/>
            <person name="Yang L."/>
            <person name="Cove D."/>
            <person name="Cuming A."/>
            <person name="Hasebe M."/>
            <person name="Lucas S."/>
            <person name="Mishler D.B."/>
            <person name="Reski R."/>
            <person name="Grigoriev I."/>
            <person name="Quatrano R.S."/>
            <person name="Boore J.L."/>
        </authorList>
    </citation>
    <scope>NUCLEOTIDE SEQUENCE [LARGE SCALE GENOMIC DNA]</scope>
    <source>
        <strain evidence="1 2">cv. Gransden 2004</strain>
    </source>
</reference>
<name>A0A7I3Z948_PHYPA</name>
<dbReference type="EnsemblPlants" id="Pp3c13_17180V3.3">
    <property type="protein sequence ID" value="PAC:32930502.CDS.1"/>
    <property type="gene ID" value="Pp3c13_17180"/>
</dbReference>
<reference evidence="1 2" key="2">
    <citation type="journal article" date="2018" name="Plant J.">
        <title>The Physcomitrella patens chromosome-scale assembly reveals moss genome structure and evolution.</title>
        <authorList>
            <person name="Lang D."/>
            <person name="Ullrich K.K."/>
            <person name="Murat F."/>
            <person name="Fuchs J."/>
            <person name="Jenkins J."/>
            <person name="Haas F.B."/>
            <person name="Piednoel M."/>
            <person name="Gundlach H."/>
            <person name="Van Bel M."/>
            <person name="Meyberg R."/>
            <person name="Vives C."/>
            <person name="Morata J."/>
            <person name="Symeonidi A."/>
            <person name="Hiss M."/>
            <person name="Muchero W."/>
            <person name="Kamisugi Y."/>
            <person name="Saleh O."/>
            <person name="Blanc G."/>
            <person name="Decker E.L."/>
            <person name="van Gessel N."/>
            <person name="Grimwood J."/>
            <person name="Hayes R.D."/>
            <person name="Graham S.W."/>
            <person name="Gunter L.E."/>
            <person name="McDaniel S.F."/>
            <person name="Hoernstein S.N.W."/>
            <person name="Larsson A."/>
            <person name="Li F.W."/>
            <person name="Perroud P.F."/>
            <person name="Phillips J."/>
            <person name="Ranjan P."/>
            <person name="Rokshar D.S."/>
            <person name="Rothfels C.J."/>
            <person name="Schneider L."/>
            <person name="Shu S."/>
            <person name="Stevenson D.W."/>
            <person name="Thummler F."/>
            <person name="Tillich M."/>
            <person name="Villarreal Aguilar J.C."/>
            <person name="Widiez T."/>
            <person name="Wong G.K."/>
            <person name="Wymore A."/>
            <person name="Zhang Y."/>
            <person name="Zimmer A.D."/>
            <person name="Quatrano R.S."/>
            <person name="Mayer K.F.X."/>
            <person name="Goodstein D."/>
            <person name="Casacuberta J.M."/>
            <person name="Vandepoele K."/>
            <person name="Reski R."/>
            <person name="Cuming A.C."/>
            <person name="Tuskan G.A."/>
            <person name="Maumus F."/>
            <person name="Salse J."/>
            <person name="Schmutz J."/>
            <person name="Rensing S.A."/>
        </authorList>
    </citation>
    <scope>NUCLEOTIDE SEQUENCE [LARGE SCALE GENOMIC DNA]</scope>
    <source>
        <strain evidence="1 2">cv. Gransden 2004</strain>
    </source>
</reference>
<dbReference type="AlphaFoldDB" id="A0A7I3Z948"/>
<reference evidence="1" key="3">
    <citation type="submission" date="2020-12" db="UniProtKB">
        <authorList>
            <consortium name="EnsemblPlants"/>
        </authorList>
    </citation>
    <scope>IDENTIFICATION</scope>
</reference>
<dbReference type="Proteomes" id="UP000006727">
    <property type="component" value="Chromosome 13"/>
</dbReference>
<dbReference type="EMBL" id="ABEU02000013">
    <property type="status" value="NOT_ANNOTATED_CDS"/>
    <property type="molecule type" value="Genomic_DNA"/>
</dbReference>
<accession>A0A7I3Z948</accession>
<proteinExistence type="predicted"/>
<dbReference type="InParanoid" id="A0A7I3Z948"/>
<evidence type="ECO:0000313" key="2">
    <source>
        <dbReference type="Proteomes" id="UP000006727"/>
    </source>
</evidence>
<evidence type="ECO:0000313" key="1">
    <source>
        <dbReference type="EnsemblPlants" id="PAC:32930502.CDS.1"/>
    </source>
</evidence>
<sequence length="76" mass="8864">MVCVSVSVLADVCKLKFKLMHFLSLSGAAWFNFLSLNWEPYLFALRFSMVRILDRNDFILVYESLPLLEQVKVHPL</sequence>